<evidence type="ECO:0000313" key="1">
    <source>
        <dbReference type="EMBL" id="XAO73591.1"/>
    </source>
</evidence>
<evidence type="ECO:0000313" key="2">
    <source>
        <dbReference type="Proteomes" id="UP001463665"/>
    </source>
</evidence>
<accession>A0AAU6WLU3</accession>
<dbReference type="Proteomes" id="UP001463665">
    <property type="component" value="Chromosome"/>
</dbReference>
<dbReference type="EMBL" id="CP154834">
    <property type="protein sequence ID" value="XAO73591.1"/>
    <property type="molecule type" value="Genomic_DNA"/>
</dbReference>
<dbReference type="RefSeq" id="WP_294229479.1">
    <property type="nucleotide sequence ID" value="NZ_CP154834.1"/>
</dbReference>
<organism evidence="1 2">
    <name type="scientific">Chryseobacterium endophyticum</name>
    <dbReference type="NCBI Taxonomy" id="1854762"/>
    <lineage>
        <taxon>Bacteria</taxon>
        <taxon>Pseudomonadati</taxon>
        <taxon>Bacteroidota</taxon>
        <taxon>Flavobacteriia</taxon>
        <taxon>Flavobacteriales</taxon>
        <taxon>Weeksellaceae</taxon>
        <taxon>Chryseobacterium group</taxon>
        <taxon>Chryseobacterium</taxon>
    </lineage>
</organism>
<keyword evidence="2" id="KW-1185">Reference proteome</keyword>
<sequence length="80" mass="9401">MVSNLPARFSWAVRMARKEKKQLNAKNVHANPANSSKCVLRLILEIFNEVIITSENPRRLLEALRIWVDFFSITYKFIPR</sequence>
<reference evidence="1 2" key="1">
    <citation type="submission" date="2024-04" db="EMBL/GenBank/DDBJ databases">
        <title>Genome sequencing and assembly of rice foliar adapted Chryseobacterium endophyticum OsEnb-ALM-A6.</title>
        <authorList>
            <person name="Kumar S."/>
            <person name="Javed M."/>
            <person name="Chouhan V."/>
            <person name="Charishma K."/>
            <person name="Patel A."/>
            <person name="Kumar M."/>
            <person name="Sahu K.P."/>
            <person name="Kumar A."/>
        </authorList>
    </citation>
    <scope>NUCLEOTIDE SEQUENCE [LARGE SCALE GENOMIC DNA]</scope>
    <source>
        <strain evidence="1 2">OsEnb-ALM-A6</strain>
    </source>
</reference>
<name>A0AAU6WLU3_9FLAO</name>
<proteinExistence type="predicted"/>
<protein>
    <submittedName>
        <fullName evidence="1">Uncharacterized protein</fullName>
    </submittedName>
</protein>
<dbReference type="AlphaFoldDB" id="A0AAU6WLU3"/>
<gene>
    <name evidence="1" type="ORF">AAFP95_17970</name>
</gene>